<proteinExistence type="predicted"/>
<name>A0A7Z6RCT1_STRAG</name>
<dbReference type="Proteomes" id="UP000093122">
    <property type="component" value="Unassembled WGS sequence"/>
</dbReference>
<keyword evidence="1" id="KW-0812">Transmembrane</keyword>
<dbReference type="EMBL" id="QHGZ01000107">
    <property type="protein sequence ID" value="RDY83746.1"/>
    <property type="molecule type" value="Genomic_DNA"/>
</dbReference>
<evidence type="ECO:0000313" key="2">
    <source>
        <dbReference type="EMBL" id="OCM72258.1"/>
    </source>
</evidence>
<gene>
    <name evidence="2" type="ORF">AX245_05840</name>
    <name evidence="3" type="ORF">C4618_04025</name>
</gene>
<dbReference type="AlphaFoldDB" id="A0A7Z6RCT1"/>
<accession>A0A7Z6RCT1</accession>
<reference evidence="2 4" key="1">
    <citation type="journal article" date="2016" name="Sci. Rep.">
        <title>Serotype IV Streptococcus agalactiae ST-452 has arisen from large genomic recombination events between CC23 and the hypervirulent CC17 lineages.</title>
        <authorList>
            <person name="Campisi E."/>
            <person name="Rinaudo C.D."/>
            <person name="Donati C."/>
            <person name="Barucco M."/>
            <person name="Torricelli G."/>
            <person name="Edwards M.S."/>
            <person name="Baker C.J."/>
            <person name="Margarit I."/>
            <person name="Rosini R."/>
        </authorList>
    </citation>
    <scope>NUCLEOTIDE SEQUENCE [LARGE SCALE GENOMIC DNA]</scope>
    <source>
        <strain evidence="2 4">CZ-PW-140</strain>
    </source>
</reference>
<dbReference type="KEGG" id="sage:EN72_05960"/>
<evidence type="ECO:0000256" key="1">
    <source>
        <dbReference type="SAM" id="Phobius"/>
    </source>
</evidence>
<keyword evidence="1" id="KW-0472">Membrane</keyword>
<dbReference type="Proteomes" id="UP000256718">
    <property type="component" value="Unassembled WGS sequence"/>
</dbReference>
<feature type="transmembrane region" description="Helical" evidence="1">
    <location>
        <begin position="33"/>
        <end position="66"/>
    </location>
</feature>
<evidence type="ECO:0000313" key="5">
    <source>
        <dbReference type="Proteomes" id="UP000256718"/>
    </source>
</evidence>
<reference evidence="3 5" key="2">
    <citation type="journal article" date="2018" name="Emerg. Microbes Infect.">
        <title>Phenotypic and molecular analysis of nontypeable Group B streptococci: identification of cps2a and hybrid cps2a/cps5 Group B streptococcal capsule gene clusters.</title>
        <authorList>
            <person name="Alhhazmi A."/>
            <person name="Tyrrell G.J."/>
        </authorList>
    </citation>
    <scope>NUCLEOTIDE SEQUENCE [LARGE SCALE GENOMIC DNA]</scope>
    <source>
        <strain evidence="3 5">PLGBS17</strain>
    </source>
</reference>
<evidence type="ECO:0000313" key="4">
    <source>
        <dbReference type="Proteomes" id="UP000093122"/>
    </source>
</evidence>
<keyword evidence="1" id="KW-1133">Transmembrane helix</keyword>
<comment type="caution">
    <text evidence="3">The sequence shown here is derived from an EMBL/GenBank/DDBJ whole genome shotgun (WGS) entry which is preliminary data.</text>
</comment>
<organism evidence="3 5">
    <name type="scientific">Streptococcus agalactiae</name>
    <dbReference type="NCBI Taxonomy" id="1311"/>
    <lineage>
        <taxon>Bacteria</taxon>
        <taxon>Bacillati</taxon>
        <taxon>Bacillota</taxon>
        <taxon>Bacilli</taxon>
        <taxon>Lactobacillales</taxon>
        <taxon>Streptococcaceae</taxon>
        <taxon>Streptococcus</taxon>
    </lineage>
</organism>
<dbReference type="EMBL" id="MAWT01000009">
    <property type="protein sequence ID" value="OCM72258.1"/>
    <property type="molecule type" value="Genomic_DNA"/>
</dbReference>
<sequence>MKKRLQLLLLIFISAVSWFISNQLATKNTVLSVLIGLVAVIGITWLIVSLLYYLIVKLIAVIFHIIENNRTSLDRYKKS</sequence>
<protein>
    <submittedName>
        <fullName evidence="3">Uncharacterized protein</fullName>
    </submittedName>
</protein>
<evidence type="ECO:0000313" key="3">
    <source>
        <dbReference type="EMBL" id="RDY83746.1"/>
    </source>
</evidence>
<dbReference type="RefSeq" id="WP_000746858.1">
    <property type="nucleotide sequence ID" value="NZ_CAXOLC010000010.1"/>
</dbReference>